<dbReference type="Proteomes" id="UP000224854">
    <property type="component" value="Unassembled WGS sequence"/>
</dbReference>
<comment type="similarity">
    <text evidence="1">Belongs to the fungal fucose-specific lectin family.</text>
</comment>
<reference evidence="2 3" key="1">
    <citation type="submission" date="2017-06" db="EMBL/GenBank/DDBJ databases">
        <title>Ant-infecting Ophiocordyceps genomes reveal a high diversity of potential behavioral manipulation genes and a possible major role for enterotoxins.</title>
        <authorList>
            <person name="De Bekker C."/>
            <person name="Evans H.C."/>
            <person name="Brachmann A."/>
            <person name="Hughes D.P."/>
        </authorList>
    </citation>
    <scope>NUCLEOTIDE SEQUENCE [LARGE SCALE GENOMIC DNA]</scope>
    <source>
        <strain evidence="2 3">1348a</strain>
    </source>
</reference>
<protein>
    <submittedName>
        <fullName evidence="2">Uncharacterized protein</fullName>
    </submittedName>
</protein>
<keyword evidence="3" id="KW-1185">Reference proteome</keyword>
<dbReference type="Pfam" id="PF07938">
    <property type="entry name" value="Fungal_lectin"/>
    <property type="match status" value="1"/>
</dbReference>
<evidence type="ECO:0000256" key="1">
    <source>
        <dbReference type="ARBA" id="ARBA00009042"/>
    </source>
</evidence>
<dbReference type="InterPro" id="IPR012475">
    <property type="entry name" value="Fungal_lectin"/>
</dbReference>
<dbReference type="SUPFAM" id="SSF89372">
    <property type="entry name" value="Fucose-specific lectin"/>
    <property type="match status" value="1"/>
</dbReference>
<dbReference type="EMBL" id="NJEU01000698">
    <property type="protein sequence ID" value="PHH71280.1"/>
    <property type="molecule type" value="Genomic_DNA"/>
</dbReference>
<name>A0A2C5YUS2_9HYPO</name>
<gene>
    <name evidence="2" type="ORF">CDD82_6605</name>
</gene>
<dbReference type="OrthoDB" id="407298at2759"/>
<organism evidence="2 3">
    <name type="scientific">Ophiocordyceps australis</name>
    <dbReference type="NCBI Taxonomy" id="1399860"/>
    <lineage>
        <taxon>Eukaryota</taxon>
        <taxon>Fungi</taxon>
        <taxon>Dikarya</taxon>
        <taxon>Ascomycota</taxon>
        <taxon>Pezizomycotina</taxon>
        <taxon>Sordariomycetes</taxon>
        <taxon>Hypocreomycetidae</taxon>
        <taxon>Hypocreales</taxon>
        <taxon>Ophiocordycipitaceae</taxon>
        <taxon>Ophiocordyceps</taxon>
    </lineage>
</organism>
<evidence type="ECO:0000313" key="2">
    <source>
        <dbReference type="EMBL" id="PHH71280.1"/>
    </source>
</evidence>
<dbReference type="Gene3D" id="2.120.10.70">
    <property type="entry name" value="Fucose-specific lectin"/>
    <property type="match status" value="1"/>
</dbReference>
<accession>A0A2C5YUS2</accession>
<dbReference type="AlphaFoldDB" id="A0A2C5YUS2"/>
<proteinExistence type="inferred from homology"/>
<comment type="caution">
    <text evidence="2">The sequence shown here is derived from an EMBL/GenBank/DDBJ whole genome shotgun (WGS) entry which is preliminary data.</text>
</comment>
<sequence>MANDIFFGTGIAAIEGAVFCTDVFGDVREMHPDRTDNIANGKIGTPVAALKRSGESYRVYYLDGHNNLREVCQDGKGWYDGNLSQGKHVVAAYSSISCVMIHGGEMRVYAQKGDNSLQEYMWHNGKWALGNNFGRVLAGTAIAATSWADKHIR</sequence>
<evidence type="ECO:0000313" key="3">
    <source>
        <dbReference type="Proteomes" id="UP000224854"/>
    </source>
</evidence>